<dbReference type="InterPro" id="IPR035892">
    <property type="entry name" value="C2_domain_sf"/>
</dbReference>
<name>A0A3Q4HYE1_NEOBR</name>
<dbReference type="PROSITE" id="PS50004">
    <property type="entry name" value="C2"/>
    <property type="match status" value="1"/>
</dbReference>
<reference evidence="2" key="1">
    <citation type="submission" date="2025-08" db="UniProtKB">
        <authorList>
            <consortium name="Ensembl"/>
        </authorList>
    </citation>
    <scope>IDENTIFICATION</scope>
</reference>
<dbReference type="Ensembl" id="ENSNBRT00000026951.1">
    <property type="protein sequence ID" value="ENSNBRP00000026258.1"/>
    <property type="gene ID" value="ENSNBRG00000020080.1"/>
</dbReference>
<dbReference type="GO" id="GO:0046488">
    <property type="term" value="P:phosphatidylinositol metabolic process"/>
    <property type="evidence" value="ECO:0007669"/>
    <property type="project" value="TreeGrafter"/>
</dbReference>
<dbReference type="Gene3D" id="2.60.40.150">
    <property type="entry name" value="C2 domain"/>
    <property type="match status" value="1"/>
</dbReference>
<dbReference type="Bgee" id="ENSNBRG00000020080">
    <property type="expression patterns" value="Expressed in camera-type eye and 1 other cell type or tissue"/>
</dbReference>
<dbReference type="GO" id="GO:0051209">
    <property type="term" value="P:release of sequestered calcium ion into cytosol"/>
    <property type="evidence" value="ECO:0007669"/>
    <property type="project" value="TreeGrafter"/>
</dbReference>
<sequence>SKQQTRVVHDNGFNPMWEETLVFNIQMPQIALVRFQVWDHDPIGRDFIGQRTVAFTSMMPGGVPVHLFEMAESSIFVHVAIIDMSGKVWHYKIHLQI</sequence>
<evidence type="ECO:0000313" key="2">
    <source>
        <dbReference type="Ensembl" id="ENSNBRP00000026258.1"/>
    </source>
</evidence>
<dbReference type="GO" id="GO:0004435">
    <property type="term" value="F:phosphatidylinositol-4,5-bisphosphate phospholipase C activity"/>
    <property type="evidence" value="ECO:0007669"/>
    <property type="project" value="TreeGrafter"/>
</dbReference>
<dbReference type="InterPro" id="IPR000008">
    <property type="entry name" value="C2_dom"/>
</dbReference>
<dbReference type="GeneTree" id="ENSGT00940000157185"/>
<dbReference type="PANTHER" id="PTHR10336">
    <property type="entry name" value="PHOSPHOINOSITIDE-SPECIFIC PHOSPHOLIPASE C FAMILY PROTEIN"/>
    <property type="match status" value="1"/>
</dbReference>
<dbReference type="Pfam" id="PF00168">
    <property type="entry name" value="C2"/>
    <property type="match status" value="1"/>
</dbReference>
<dbReference type="CDD" id="cd00275">
    <property type="entry name" value="C2_PLC_like"/>
    <property type="match status" value="1"/>
</dbReference>
<dbReference type="Proteomes" id="UP000261580">
    <property type="component" value="Unassembled WGS sequence"/>
</dbReference>
<proteinExistence type="predicted"/>
<protein>
    <recommendedName>
        <fullName evidence="1">C2 domain-containing protein</fullName>
    </recommendedName>
</protein>
<evidence type="ECO:0000259" key="1">
    <source>
        <dbReference type="PROSITE" id="PS50004"/>
    </source>
</evidence>
<reference evidence="2" key="2">
    <citation type="submission" date="2025-09" db="UniProtKB">
        <authorList>
            <consortium name="Ensembl"/>
        </authorList>
    </citation>
    <scope>IDENTIFICATION</scope>
</reference>
<dbReference type="AlphaFoldDB" id="A0A3Q4HYE1"/>
<keyword evidence="3" id="KW-1185">Reference proteome</keyword>
<dbReference type="SUPFAM" id="SSF49562">
    <property type="entry name" value="C2 domain (Calcium/lipid-binding domain, CaLB)"/>
    <property type="match status" value="1"/>
</dbReference>
<dbReference type="GO" id="GO:0048015">
    <property type="term" value="P:phosphatidylinositol-mediated signaling"/>
    <property type="evidence" value="ECO:0007669"/>
    <property type="project" value="TreeGrafter"/>
</dbReference>
<evidence type="ECO:0000313" key="3">
    <source>
        <dbReference type="Proteomes" id="UP000261580"/>
    </source>
</evidence>
<feature type="domain" description="C2" evidence="1">
    <location>
        <begin position="1"/>
        <end position="68"/>
    </location>
</feature>
<dbReference type="InterPro" id="IPR001192">
    <property type="entry name" value="PI-PLC_fam"/>
</dbReference>
<accession>A0A3Q4HYE1</accession>
<dbReference type="PANTHER" id="PTHR10336:SF146">
    <property type="entry name" value="PHOSPHOINOSITIDE PHOSPHOLIPASE C"/>
    <property type="match status" value="1"/>
</dbReference>
<organism evidence="2 3">
    <name type="scientific">Neolamprologus brichardi</name>
    <name type="common">Fairy cichlid</name>
    <name type="synonym">Lamprologus brichardi</name>
    <dbReference type="NCBI Taxonomy" id="32507"/>
    <lineage>
        <taxon>Eukaryota</taxon>
        <taxon>Metazoa</taxon>
        <taxon>Chordata</taxon>
        <taxon>Craniata</taxon>
        <taxon>Vertebrata</taxon>
        <taxon>Euteleostomi</taxon>
        <taxon>Actinopterygii</taxon>
        <taxon>Neopterygii</taxon>
        <taxon>Teleostei</taxon>
        <taxon>Neoteleostei</taxon>
        <taxon>Acanthomorphata</taxon>
        <taxon>Ovalentaria</taxon>
        <taxon>Cichlomorphae</taxon>
        <taxon>Cichliformes</taxon>
        <taxon>Cichlidae</taxon>
        <taxon>African cichlids</taxon>
        <taxon>Pseudocrenilabrinae</taxon>
        <taxon>Lamprologini</taxon>
        <taxon>Neolamprologus</taxon>
    </lineage>
</organism>
<dbReference type="STRING" id="32507.ENSNBRP00000026258"/>